<dbReference type="Pfam" id="PF17802">
    <property type="entry name" value="SpaA"/>
    <property type="match status" value="1"/>
</dbReference>
<reference evidence="3" key="2">
    <citation type="submission" date="2020-01" db="EMBL/GenBank/DDBJ databases">
        <authorList>
            <person name="Campanaro S."/>
        </authorList>
    </citation>
    <scope>NUCLEOTIDE SEQUENCE</scope>
    <source>
        <strain evidence="3">AS01afH2WH_6</strain>
    </source>
</reference>
<evidence type="ECO:0000256" key="1">
    <source>
        <dbReference type="SAM" id="Phobius"/>
    </source>
</evidence>
<dbReference type="GO" id="GO:0005975">
    <property type="term" value="P:carbohydrate metabolic process"/>
    <property type="evidence" value="ECO:0007669"/>
    <property type="project" value="UniProtKB-ARBA"/>
</dbReference>
<accession>A0A971CZZ9</accession>
<feature type="domain" description="SpaA-like prealbumin fold" evidence="2">
    <location>
        <begin position="386"/>
        <end position="474"/>
    </location>
</feature>
<protein>
    <recommendedName>
        <fullName evidence="2">SpaA-like prealbumin fold domain-containing protein</fullName>
    </recommendedName>
</protein>
<keyword evidence="1" id="KW-1133">Transmembrane helix</keyword>
<dbReference type="Gene3D" id="2.60.40.740">
    <property type="match status" value="1"/>
</dbReference>
<keyword evidence="1" id="KW-0472">Membrane</keyword>
<proteinExistence type="predicted"/>
<keyword evidence="1" id="KW-0812">Transmembrane</keyword>
<comment type="caution">
    <text evidence="3">The sequence shown here is derived from an EMBL/GenBank/DDBJ whole genome shotgun (WGS) entry which is preliminary data.</text>
</comment>
<dbReference type="InterPro" id="IPR041033">
    <property type="entry name" value="SpaA_PFL_dom_1"/>
</dbReference>
<reference evidence="3" key="1">
    <citation type="journal article" date="2020" name="Biotechnol. Biofuels">
        <title>New insights from the biogas microbiome by comprehensive genome-resolved metagenomics of nearly 1600 species originating from multiple anaerobic digesters.</title>
        <authorList>
            <person name="Campanaro S."/>
            <person name="Treu L."/>
            <person name="Rodriguez-R L.M."/>
            <person name="Kovalovszki A."/>
            <person name="Ziels R.M."/>
            <person name="Maus I."/>
            <person name="Zhu X."/>
            <person name="Kougias P.G."/>
            <person name="Basile A."/>
            <person name="Luo G."/>
            <person name="Schluter A."/>
            <person name="Konstantinidis K.T."/>
            <person name="Angelidaki I."/>
        </authorList>
    </citation>
    <scope>NUCLEOTIDE SEQUENCE</scope>
    <source>
        <strain evidence="3">AS01afH2WH_6</strain>
    </source>
</reference>
<evidence type="ECO:0000259" key="2">
    <source>
        <dbReference type="Pfam" id="PF17802"/>
    </source>
</evidence>
<evidence type="ECO:0000313" key="4">
    <source>
        <dbReference type="Proteomes" id="UP000767327"/>
    </source>
</evidence>
<dbReference type="Proteomes" id="UP000767327">
    <property type="component" value="Unassembled WGS sequence"/>
</dbReference>
<dbReference type="EMBL" id="JAAXZR010000022">
    <property type="protein sequence ID" value="NLT79892.1"/>
    <property type="molecule type" value="Genomic_DNA"/>
</dbReference>
<evidence type="ECO:0000313" key="3">
    <source>
        <dbReference type="EMBL" id="NLT79892.1"/>
    </source>
</evidence>
<dbReference type="AlphaFoldDB" id="A0A971CZZ9"/>
<sequence length="557" mass="57853">MTANGDGACALDIKTPVPYSISLTGQTSGTLMAYKIGDYDDEVFDQAGVLKNVRLDTPEGLGTVLKDAAVAAGSSGVDEDNPVGWVASRWLGYPTDPSSDDVTSAFSPYAGRLQLFAQALRDAVKADGDALGEVAGQLNGLDAPVDSPVTLPVSGPGLYLIVDSSGASLPIIVGTKVFNDALGDDGGFVDFADAGVKGKPRLGQAALKSDFADVYKRIVNDAGMDGFDVGSEVEYEIALRVPDLTKLDGSVSFDDYVFEVADVLPAGLDVTGTLASVRVFAGDVERTGDASVTLQDGRLTVSGLKALFAVAGSSPVVNDTGVVPVNGVVRIRYAAVLADGALLSKPGVGGLKPNANTVTLTRSTGPTATEEKTATANAYTFTVDVVKLDKDDLSTRLGGVEFEVSRDGEPLKFVGSAGVYRLAVGGETGSATTVTAKADGTLSLQGVEARELSFKETTAPSGYFRVSDFTVDIRPEWNEDATQITKVAYATSGTNLAYVSQDGRQVMVLDPAWSLANLPYTGGIGILALLIVGGLMLVFAVRPYVLSKRAERDANLV</sequence>
<feature type="transmembrane region" description="Helical" evidence="1">
    <location>
        <begin position="520"/>
        <end position="541"/>
    </location>
</feature>
<dbReference type="InterPro" id="IPR013783">
    <property type="entry name" value="Ig-like_fold"/>
</dbReference>
<dbReference type="Gene3D" id="2.60.40.10">
    <property type="entry name" value="Immunoglobulins"/>
    <property type="match status" value="1"/>
</dbReference>
<organism evidence="3 4">
    <name type="scientific">Bifidobacterium crudilactis</name>
    <dbReference type="NCBI Taxonomy" id="327277"/>
    <lineage>
        <taxon>Bacteria</taxon>
        <taxon>Bacillati</taxon>
        <taxon>Actinomycetota</taxon>
        <taxon>Actinomycetes</taxon>
        <taxon>Bifidobacteriales</taxon>
        <taxon>Bifidobacteriaceae</taxon>
        <taxon>Bifidobacterium</taxon>
    </lineage>
</organism>
<gene>
    <name evidence="3" type="ORF">GXW98_06385</name>
</gene>
<name>A0A971CZZ9_9BIFI</name>
<dbReference type="RefSeq" id="WP_273173871.1">
    <property type="nucleotide sequence ID" value="NZ_JAAXZR010000022.1"/>
</dbReference>